<evidence type="ECO:0000259" key="3">
    <source>
        <dbReference type="PROSITE" id="PS50059"/>
    </source>
</evidence>
<dbReference type="GO" id="GO:0003755">
    <property type="term" value="F:peptidyl-prolyl cis-trans isomerase activity"/>
    <property type="evidence" value="ECO:0007669"/>
    <property type="project" value="UniProtKB-KW"/>
</dbReference>
<dbReference type="GO" id="GO:0009507">
    <property type="term" value="C:chloroplast"/>
    <property type="evidence" value="ECO:0007669"/>
    <property type="project" value="InterPro"/>
</dbReference>
<keyword evidence="1" id="KW-0697">Rotamase</keyword>
<protein>
    <recommendedName>
        <fullName evidence="1">peptidylprolyl isomerase</fullName>
        <ecNumber evidence="1">5.2.1.8</ecNumber>
    </recommendedName>
</protein>
<proteinExistence type="predicted"/>
<keyword evidence="1" id="KW-0413">Isomerase</keyword>
<evidence type="ECO:0000313" key="5">
    <source>
        <dbReference type="EMBL" id="SZX73828.1"/>
    </source>
</evidence>
<evidence type="ECO:0000313" key="6">
    <source>
        <dbReference type="Proteomes" id="UP000256970"/>
    </source>
</evidence>
<gene>
    <name evidence="5" type="ORF">BQ4739_LOCUS14076</name>
    <name evidence="4" type="ORF">BQ4739_LOCUS8174</name>
</gene>
<comment type="catalytic activity">
    <reaction evidence="1">
        <text>[protein]-peptidylproline (omega=180) = [protein]-peptidylproline (omega=0)</text>
        <dbReference type="Rhea" id="RHEA:16237"/>
        <dbReference type="Rhea" id="RHEA-COMP:10747"/>
        <dbReference type="Rhea" id="RHEA-COMP:10748"/>
        <dbReference type="ChEBI" id="CHEBI:83833"/>
        <dbReference type="ChEBI" id="CHEBI:83834"/>
        <dbReference type="EC" id="5.2.1.8"/>
    </reaction>
</comment>
<dbReference type="InterPro" id="IPR006311">
    <property type="entry name" value="TAT_signal"/>
</dbReference>
<dbReference type="InterPro" id="IPR046357">
    <property type="entry name" value="PPIase_dom_sf"/>
</dbReference>
<accession>A0A383W878</accession>
<dbReference type="Pfam" id="PF00254">
    <property type="entry name" value="FKBP_C"/>
    <property type="match status" value="1"/>
</dbReference>
<dbReference type="EMBL" id="FNXT01000813">
    <property type="protein sequence ID" value="SZX67821.1"/>
    <property type="molecule type" value="Genomic_DNA"/>
</dbReference>
<dbReference type="InterPro" id="IPR044183">
    <property type="entry name" value="PNSL4/FKBP13-like"/>
</dbReference>
<evidence type="ECO:0000256" key="1">
    <source>
        <dbReference type="PROSITE-ProRule" id="PRU00277"/>
    </source>
</evidence>
<feature type="compositionally biased region" description="Low complexity" evidence="2">
    <location>
        <begin position="38"/>
        <end position="48"/>
    </location>
</feature>
<evidence type="ECO:0000256" key="2">
    <source>
        <dbReference type="SAM" id="MobiDB-lite"/>
    </source>
</evidence>
<reference evidence="5 6" key="1">
    <citation type="submission" date="2016-10" db="EMBL/GenBank/DDBJ databases">
        <authorList>
            <person name="Cai Z."/>
        </authorList>
    </citation>
    <scope>NUCLEOTIDE SEQUENCE [LARGE SCALE GENOMIC DNA]</scope>
</reference>
<dbReference type="Proteomes" id="UP000256970">
    <property type="component" value="Unassembled WGS sequence"/>
</dbReference>
<dbReference type="STRING" id="3088.A0A383W878"/>
<feature type="region of interest" description="Disordered" evidence="2">
    <location>
        <begin position="35"/>
        <end position="69"/>
    </location>
</feature>
<evidence type="ECO:0000313" key="4">
    <source>
        <dbReference type="EMBL" id="SZX67821.1"/>
    </source>
</evidence>
<dbReference type="PANTHER" id="PTHR47833">
    <property type="entry name" value="PHOTOSYNTHETIC NDH SUBUNIT OF LUMENAL LOCATION 4, CHLOROPLASTIC"/>
    <property type="match status" value="1"/>
</dbReference>
<feature type="domain" description="PPIase FKBP-type" evidence="3">
    <location>
        <begin position="141"/>
        <end position="254"/>
    </location>
</feature>
<dbReference type="Gene3D" id="3.10.50.40">
    <property type="match status" value="1"/>
</dbReference>
<sequence length="258" mass="27689">MIGQRTHYLTSHCFSVRHTAPRLRLQRARCSTVAPRCSSSSSSSSTSSRVHAEHVQHQHQRQQQLQQQQQHQACSRRQWLQAQAAAALALAAAGSVTLPSASHAAAAAAAAAASCELQTSSATGLKWCDVVVGDGALPIKSAFTKLNYTAKLASTGTVFDSTYQRKTPLVFKVGEHELIEALDVAVLGAEDIPPMQEGGKRYVVASPGRMQRQGTKSLLWVVGLSQALEEAGEMAEDGSPTSDLVFEVELLSKRRSRG</sequence>
<dbReference type="PANTHER" id="PTHR47833:SF2">
    <property type="entry name" value="PEPTIDYLPROLYL ISOMERASE"/>
    <property type="match status" value="1"/>
</dbReference>
<keyword evidence="6" id="KW-1185">Reference proteome</keyword>
<dbReference type="AlphaFoldDB" id="A0A383W878"/>
<organism evidence="5 6">
    <name type="scientific">Tetradesmus obliquus</name>
    <name type="common">Green alga</name>
    <name type="synonym">Acutodesmus obliquus</name>
    <dbReference type="NCBI Taxonomy" id="3088"/>
    <lineage>
        <taxon>Eukaryota</taxon>
        <taxon>Viridiplantae</taxon>
        <taxon>Chlorophyta</taxon>
        <taxon>core chlorophytes</taxon>
        <taxon>Chlorophyceae</taxon>
        <taxon>CS clade</taxon>
        <taxon>Sphaeropleales</taxon>
        <taxon>Scenedesmaceae</taxon>
        <taxon>Tetradesmus</taxon>
    </lineage>
</organism>
<dbReference type="PROSITE" id="PS50059">
    <property type="entry name" value="FKBP_PPIASE"/>
    <property type="match status" value="1"/>
</dbReference>
<dbReference type="SUPFAM" id="SSF54534">
    <property type="entry name" value="FKBP-like"/>
    <property type="match status" value="1"/>
</dbReference>
<dbReference type="EC" id="5.2.1.8" evidence="1"/>
<dbReference type="PROSITE" id="PS51318">
    <property type="entry name" value="TAT"/>
    <property type="match status" value="1"/>
</dbReference>
<name>A0A383W878_TETOB</name>
<dbReference type="EMBL" id="FNXT01001198">
    <property type="protein sequence ID" value="SZX73828.1"/>
    <property type="molecule type" value="Genomic_DNA"/>
</dbReference>
<dbReference type="InterPro" id="IPR001179">
    <property type="entry name" value="PPIase_FKBP_dom"/>
</dbReference>